<dbReference type="SUPFAM" id="SSF53335">
    <property type="entry name" value="S-adenosyl-L-methionine-dependent methyltransferases"/>
    <property type="match status" value="1"/>
</dbReference>
<dbReference type="SUPFAM" id="SSF46785">
    <property type="entry name" value="Winged helix' DNA-binding domain"/>
    <property type="match status" value="1"/>
</dbReference>
<dbReference type="PANTHER" id="PTHR43712">
    <property type="entry name" value="PUTATIVE (AFU_ORTHOLOGUE AFUA_4G14580)-RELATED"/>
    <property type="match status" value="1"/>
</dbReference>
<dbReference type="GO" id="GO:0032259">
    <property type="term" value="P:methylation"/>
    <property type="evidence" value="ECO:0007669"/>
    <property type="project" value="UniProtKB-KW"/>
</dbReference>
<protein>
    <submittedName>
        <fullName evidence="6">Hydroxyneurosporene methyltransferase</fullName>
        <ecNumber evidence="6">2.1.1.-</ecNumber>
    </submittedName>
</protein>
<comment type="caution">
    <text evidence="6">The sequence shown here is derived from an EMBL/GenBank/DDBJ whole genome shotgun (WGS) entry which is preliminary data.</text>
</comment>
<dbReference type="Pfam" id="PF08100">
    <property type="entry name" value="Dimerisation"/>
    <property type="match status" value="1"/>
</dbReference>
<keyword evidence="7" id="KW-1185">Reference proteome</keyword>
<gene>
    <name evidence="6" type="ORF">Salmuc_00137</name>
</gene>
<evidence type="ECO:0000259" key="4">
    <source>
        <dbReference type="Pfam" id="PF00891"/>
    </source>
</evidence>
<dbReference type="EMBL" id="APVH01000062">
    <property type="protein sequence ID" value="EPX76011.1"/>
    <property type="molecule type" value="Genomic_DNA"/>
</dbReference>
<evidence type="ECO:0000313" key="6">
    <source>
        <dbReference type="EMBL" id="EPX76011.1"/>
    </source>
</evidence>
<dbReference type="PANTHER" id="PTHR43712:SF2">
    <property type="entry name" value="O-METHYLTRANSFERASE CICE"/>
    <property type="match status" value="1"/>
</dbReference>
<dbReference type="InterPro" id="IPR012967">
    <property type="entry name" value="COMT_dimerisation"/>
</dbReference>
<evidence type="ECO:0000256" key="3">
    <source>
        <dbReference type="ARBA" id="ARBA00022691"/>
    </source>
</evidence>
<evidence type="ECO:0000256" key="2">
    <source>
        <dbReference type="ARBA" id="ARBA00022679"/>
    </source>
</evidence>
<dbReference type="CDD" id="cd02440">
    <property type="entry name" value="AdoMet_MTases"/>
    <property type="match status" value="1"/>
</dbReference>
<evidence type="ECO:0000256" key="1">
    <source>
        <dbReference type="ARBA" id="ARBA00022603"/>
    </source>
</evidence>
<dbReference type="Gene3D" id="1.10.10.10">
    <property type="entry name" value="Winged helix-like DNA-binding domain superfamily/Winged helix DNA-binding domain"/>
    <property type="match status" value="1"/>
</dbReference>
<dbReference type="PROSITE" id="PS51683">
    <property type="entry name" value="SAM_OMT_II"/>
    <property type="match status" value="1"/>
</dbReference>
<dbReference type="InterPro" id="IPR016461">
    <property type="entry name" value="COMT-like"/>
</dbReference>
<evidence type="ECO:0000259" key="5">
    <source>
        <dbReference type="Pfam" id="PF08100"/>
    </source>
</evidence>
<feature type="domain" description="O-methyltransferase dimerisation" evidence="5">
    <location>
        <begin position="47"/>
        <end position="110"/>
    </location>
</feature>
<dbReference type="GO" id="GO:0008171">
    <property type="term" value="F:O-methyltransferase activity"/>
    <property type="evidence" value="ECO:0007669"/>
    <property type="project" value="InterPro"/>
</dbReference>
<name>S9Q3W4_9RHOB</name>
<dbReference type="Gene3D" id="3.40.50.150">
    <property type="entry name" value="Vaccinia Virus protein VP39"/>
    <property type="match status" value="1"/>
</dbReference>
<dbReference type="InterPro" id="IPR036388">
    <property type="entry name" value="WH-like_DNA-bd_sf"/>
</dbReference>
<dbReference type="eggNOG" id="COG2230">
    <property type="taxonomic scope" value="Bacteria"/>
</dbReference>
<keyword evidence="3" id="KW-0949">S-adenosyl-L-methionine</keyword>
<feature type="domain" description="O-methyltransferase C-terminal" evidence="4">
    <location>
        <begin position="174"/>
        <end position="350"/>
    </location>
</feature>
<proteinExistence type="predicted"/>
<accession>S9Q3W4</accession>
<keyword evidence="2 6" id="KW-0808">Transferase</keyword>
<sequence>MSGAPLMGRAWPLRWDRLVADSRFQALAARLPFGRSLARRDGRAIFDILQGFVAAQVLGALVETGLLRRLLAAPARADALALAIGLPPERVEILLRAGVALRLLKRRRDGRHALARRGAAILGVPGLEAMIAHNRAFYADMADPVALLRGPEETELSRFWPYVLSGGDGVGRESAERYSDLMAQSQVLVAQDTLRQAPLARLRCLMDVGGGSGAFLSEVLRARPGLSAMLVDLPEVIPAARARLARAGIADRVTLCPQSFRDGPLPRGADAISLVRVLYDHDDASVRALLARCFAALPPGGRLIVSEPMSGGDRPDPATDVYFAFYTMAMGTGCTRSATRISEMCREAGFTRLRRPRPQRSFVTSVVTAVKPD</sequence>
<organism evidence="6 7">
    <name type="scientific">Salipiger mucosus DSM 16094</name>
    <dbReference type="NCBI Taxonomy" id="1123237"/>
    <lineage>
        <taxon>Bacteria</taxon>
        <taxon>Pseudomonadati</taxon>
        <taxon>Pseudomonadota</taxon>
        <taxon>Alphaproteobacteria</taxon>
        <taxon>Rhodobacterales</taxon>
        <taxon>Roseobacteraceae</taxon>
        <taxon>Salipiger</taxon>
    </lineage>
</organism>
<evidence type="ECO:0000313" key="7">
    <source>
        <dbReference type="Proteomes" id="UP000015347"/>
    </source>
</evidence>
<dbReference type="STRING" id="1123237.Salmuc_00137"/>
<dbReference type="EC" id="2.1.1.-" evidence="6"/>
<keyword evidence="1 6" id="KW-0489">Methyltransferase</keyword>
<dbReference type="AlphaFoldDB" id="S9Q3W4"/>
<dbReference type="Pfam" id="PF00891">
    <property type="entry name" value="Methyltransf_2"/>
    <property type="match status" value="1"/>
</dbReference>
<dbReference type="InterPro" id="IPR036390">
    <property type="entry name" value="WH_DNA-bd_sf"/>
</dbReference>
<dbReference type="InterPro" id="IPR029063">
    <property type="entry name" value="SAM-dependent_MTases_sf"/>
</dbReference>
<dbReference type="Proteomes" id="UP000015347">
    <property type="component" value="Unassembled WGS sequence"/>
</dbReference>
<dbReference type="GO" id="GO:0046983">
    <property type="term" value="F:protein dimerization activity"/>
    <property type="evidence" value="ECO:0007669"/>
    <property type="project" value="InterPro"/>
</dbReference>
<dbReference type="InterPro" id="IPR001077">
    <property type="entry name" value="COMT_C"/>
</dbReference>
<dbReference type="HOGENOM" id="CLU_005533_12_0_5"/>
<dbReference type="Gene3D" id="1.10.287.1350">
    <property type="match status" value="1"/>
</dbReference>
<reference evidence="7" key="1">
    <citation type="journal article" date="2014" name="Stand. Genomic Sci.">
        <title>Genome sequence of the exopolysaccharide-producing Salipiger mucosus type strain (DSM 16094(T)), a moderately halophilic member of the Roseobacter clade.</title>
        <authorList>
            <person name="Riedel T."/>
            <person name="Spring S."/>
            <person name="Fiebig A."/>
            <person name="Petersen J."/>
            <person name="Kyrpides N.C."/>
            <person name="Goker M."/>
            <person name="Klenk H.P."/>
        </authorList>
    </citation>
    <scope>NUCLEOTIDE SEQUENCE [LARGE SCALE GENOMIC DNA]</scope>
    <source>
        <strain evidence="7">DSM 16094</strain>
    </source>
</reference>